<protein>
    <submittedName>
        <fullName evidence="1">Uncharacterized protein</fullName>
    </submittedName>
</protein>
<evidence type="ECO:0000313" key="2">
    <source>
        <dbReference type="Proteomes" id="UP000006729"/>
    </source>
</evidence>
<gene>
    <name evidence="1" type="ORF">POPTR_015G077000</name>
</gene>
<reference evidence="1 2" key="1">
    <citation type="journal article" date="2006" name="Science">
        <title>The genome of black cottonwood, Populus trichocarpa (Torr. &amp; Gray).</title>
        <authorList>
            <person name="Tuskan G.A."/>
            <person name="Difazio S."/>
            <person name="Jansson S."/>
            <person name="Bohlmann J."/>
            <person name="Grigoriev I."/>
            <person name="Hellsten U."/>
            <person name="Putnam N."/>
            <person name="Ralph S."/>
            <person name="Rombauts S."/>
            <person name="Salamov A."/>
            <person name="Schein J."/>
            <person name="Sterck L."/>
            <person name="Aerts A."/>
            <person name="Bhalerao R.R."/>
            <person name="Bhalerao R.P."/>
            <person name="Blaudez D."/>
            <person name="Boerjan W."/>
            <person name="Brun A."/>
            <person name="Brunner A."/>
            <person name="Busov V."/>
            <person name="Campbell M."/>
            <person name="Carlson J."/>
            <person name="Chalot M."/>
            <person name="Chapman J."/>
            <person name="Chen G.L."/>
            <person name="Cooper D."/>
            <person name="Coutinho P.M."/>
            <person name="Couturier J."/>
            <person name="Covert S."/>
            <person name="Cronk Q."/>
            <person name="Cunningham R."/>
            <person name="Davis J."/>
            <person name="Degroeve S."/>
            <person name="Dejardin A."/>
            <person name="Depamphilis C."/>
            <person name="Detter J."/>
            <person name="Dirks B."/>
            <person name="Dubchak I."/>
            <person name="Duplessis S."/>
            <person name="Ehlting J."/>
            <person name="Ellis B."/>
            <person name="Gendler K."/>
            <person name="Goodstein D."/>
            <person name="Gribskov M."/>
            <person name="Grimwood J."/>
            <person name="Groover A."/>
            <person name="Gunter L."/>
            <person name="Hamberger B."/>
            <person name="Heinze B."/>
            <person name="Helariutta Y."/>
            <person name="Henrissat B."/>
            <person name="Holligan D."/>
            <person name="Holt R."/>
            <person name="Huang W."/>
            <person name="Islam-Faridi N."/>
            <person name="Jones S."/>
            <person name="Jones-Rhoades M."/>
            <person name="Jorgensen R."/>
            <person name="Joshi C."/>
            <person name="Kangasjarvi J."/>
            <person name="Karlsson J."/>
            <person name="Kelleher C."/>
            <person name="Kirkpatrick R."/>
            <person name="Kirst M."/>
            <person name="Kohler A."/>
            <person name="Kalluri U."/>
            <person name="Larimer F."/>
            <person name="Leebens-Mack J."/>
            <person name="Leple J.C."/>
            <person name="Locascio P."/>
            <person name="Lou Y."/>
            <person name="Lucas S."/>
            <person name="Martin F."/>
            <person name="Montanini B."/>
            <person name="Napoli C."/>
            <person name="Nelson D.R."/>
            <person name="Nelson C."/>
            <person name="Nieminen K."/>
            <person name="Nilsson O."/>
            <person name="Pereda V."/>
            <person name="Peter G."/>
            <person name="Philippe R."/>
            <person name="Pilate G."/>
            <person name="Poliakov A."/>
            <person name="Razumovskaya J."/>
            <person name="Richardson P."/>
            <person name="Rinaldi C."/>
            <person name="Ritland K."/>
            <person name="Rouze P."/>
            <person name="Ryaboy D."/>
            <person name="Schmutz J."/>
            <person name="Schrader J."/>
            <person name="Segerman B."/>
            <person name="Shin H."/>
            <person name="Siddiqui A."/>
            <person name="Sterky F."/>
            <person name="Terry A."/>
            <person name="Tsai C.J."/>
            <person name="Uberbacher E."/>
            <person name="Unneberg P."/>
            <person name="Vahala J."/>
            <person name="Wall K."/>
            <person name="Wessler S."/>
            <person name="Yang G."/>
            <person name="Yin T."/>
            <person name="Douglas C."/>
            <person name="Marra M."/>
            <person name="Sandberg G."/>
            <person name="Van de Peer Y."/>
            <person name="Rokhsar D."/>
        </authorList>
    </citation>
    <scope>NUCLEOTIDE SEQUENCE [LARGE SCALE GENOMIC DNA]</scope>
    <source>
        <strain evidence="2">cv. Nisqually</strain>
    </source>
</reference>
<proteinExistence type="predicted"/>
<keyword evidence="2" id="KW-1185">Reference proteome</keyword>
<evidence type="ECO:0000313" key="1">
    <source>
        <dbReference type="EMBL" id="PNT00975.1"/>
    </source>
</evidence>
<dbReference type="Proteomes" id="UP000006729">
    <property type="component" value="Chromosome 15"/>
</dbReference>
<sequence>MHSLKKLYTLEFRNSSVSPFFLHRTPDMLDTFLTSKATLSLFTNQQTSAQNQIKSLSQAYPFVFQGDGWSNNEQGMRSLWWEL</sequence>
<dbReference type="AlphaFoldDB" id="A0A2K1XJL8"/>
<name>A0A2K1XJL8_POPTR</name>
<organism evidence="1 2">
    <name type="scientific">Populus trichocarpa</name>
    <name type="common">Western balsam poplar</name>
    <name type="synonym">Populus balsamifera subsp. trichocarpa</name>
    <dbReference type="NCBI Taxonomy" id="3694"/>
    <lineage>
        <taxon>Eukaryota</taxon>
        <taxon>Viridiplantae</taxon>
        <taxon>Streptophyta</taxon>
        <taxon>Embryophyta</taxon>
        <taxon>Tracheophyta</taxon>
        <taxon>Spermatophyta</taxon>
        <taxon>Magnoliopsida</taxon>
        <taxon>eudicotyledons</taxon>
        <taxon>Gunneridae</taxon>
        <taxon>Pentapetalae</taxon>
        <taxon>rosids</taxon>
        <taxon>fabids</taxon>
        <taxon>Malpighiales</taxon>
        <taxon>Salicaceae</taxon>
        <taxon>Saliceae</taxon>
        <taxon>Populus</taxon>
    </lineage>
</organism>
<dbReference type="InParanoid" id="A0A2K1XJL8"/>
<accession>A0A2K1XJL8</accession>
<dbReference type="EMBL" id="CM009304">
    <property type="protein sequence ID" value="PNT00975.1"/>
    <property type="molecule type" value="Genomic_DNA"/>
</dbReference>